<evidence type="ECO:0000259" key="3">
    <source>
        <dbReference type="Pfam" id="PF02225"/>
    </source>
</evidence>
<proteinExistence type="predicted"/>
<feature type="region of interest" description="Disordered" evidence="1">
    <location>
        <begin position="339"/>
        <end position="371"/>
    </location>
</feature>
<keyword evidence="4" id="KW-1185">Reference proteome</keyword>
<keyword evidence="2" id="KW-0732">Signal</keyword>
<evidence type="ECO:0000256" key="2">
    <source>
        <dbReference type="SAM" id="SignalP"/>
    </source>
</evidence>
<protein>
    <submittedName>
        <fullName evidence="5">PA domain-containing protein</fullName>
    </submittedName>
</protein>
<dbReference type="Proteomes" id="UP000050741">
    <property type="component" value="Unassembled WGS sequence"/>
</dbReference>
<dbReference type="InterPro" id="IPR003137">
    <property type="entry name" value="PA_domain"/>
</dbReference>
<feature type="chain" id="PRO_5008147393" evidence="2">
    <location>
        <begin position="34"/>
        <end position="371"/>
    </location>
</feature>
<sequence length="371" mass="40557">MKNAMVSWDFKVSHNAFCLLLFFFVLLTSTTNAQYLVEILERAQLGGHRPVVRCDATGANFGQDIVEFSFEMSSIGCALPTEPFDACGNVTKPELNTTAHCLFEFAVVPRGNCTFSEKAFFAQTAEPNGYSAIIVFSAKGQNPIPMSGSKYADKVKIPVVMVNYACMQSLLYGQYTARHAEELHLQLRVAAAVLLQMRDKTPHHWTLINRTKMLNASQMSSALEDLTNVGVHAATSSTNAASPFQLVRSSLAGMRDKLTNLIRHQKSDGSNPHTLLENEDDASTLAREEAADTLSRQTCETLDDTNGGSSNDGHSMTTMHSNRQLNAVAVDLSCAVALSPPPSDGVNEFQSMPDATADEQQQQQQQQQQGR</sequence>
<feature type="region of interest" description="Disordered" evidence="1">
    <location>
        <begin position="264"/>
        <end position="283"/>
    </location>
</feature>
<accession>A0A183CCB0</accession>
<reference evidence="4" key="1">
    <citation type="submission" date="2014-05" db="EMBL/GenBank/DDBJ databases">
        <title>The genome and life-stage specific transcriptomes of Globodera pallida elucidate key aspects of plant parasitism by a cyst nematode.</title>
        <authorList>
            <person name="Cotton J.A."/>
            <person name="Lilley C.J."/>
            <person name="Jones L.M."/>
            <person name="Kikuchi T."/>
            <person name="Reid A.J."/>
            <person name="Thorpe P."/>
            <person name="Tsai I.J."/>
            <person name="Beasley H."/>
            <person name="Blok V."/>
            <person name="Cock P.J.A."/>
            <person name="Van den Akker S.E."/>
            <person name="Holroyd N."/>
            <person name="Hunt M."/>
            <person name="Mantelin S."/>
            <person name="Naghra H."/>
            <person name="Pain A."/>
            <person name="Palomares-Rius J.E."/>
            <person name="Zarowiecki M."/>
            <person name="Berriman M."/>
            <person name="Jones J.T."/>
            <person name="Urwin P.E."/>
        </authorList>
    </citation>
    <scope>NUCLEOTIDE SEQUENCE [LARGE SCALE GENOMIC DNA]</scope>
    <source>
        <strain evidence="4">Lindley</strain>
    </source>
</reference>
<dbReference type="WBParaSite" id="GPLIN_001051100">
    <property type="protein sequence ID" value="GPLIN_001051100"/>
    <property type="gene ID" value="GPLIN_001051100"/>
</dbReference>
<name>A0A183CCB0_GLOPA</name>
<evidence type="ECO:0000313" key="5">
    <source>
        <dbReference type="WBParaSite" id="GPLIN_001051100"/>
    </source>
</evidence>
<evidence type="ECO:0000313" key="4">
    <source>
        <dbReference type="Proteomes" id="UP000050741"/>
    </source>
</evidence>
<evidence type="ECO:0000256" key="1">
    <source>
        <dbReference type="SAM" id="MobiDB-lite"/>
    </source>
</evidence>
<dbReference type="AlphaFoldDB" id="A0A183CCB0"/>
<feature type="signal peptide" evidence="2">
    <location>
        <begin position="1"/>
        <end position="33"/>
    </location>
</feature>
<dbReference type="Gene3D" id="3.50.30.30">
    <property type="match status" value="1"/>
</dbReference>
<feature type="compositionally biased region" description="Low complexity" evidence="1">
    <location>
        <begin position="360"/>
        <end position="371"/>
    </location>
</feature>
<dbReference type="Pfam" id="PF02225">
    <property type="entry name" value="PA"/>
    <property type="match status" value="1"/>
</dbReference>
<feature type="domain" description="PA" evidence="3">
    <location>
        <begin position="105"/>
        <end position="169"/>
    </location>
</feature>
<organism evidence="4 5">
    <name type="scientific">Globodera pallida</name>
    <name type="common">Potato cyst nematode worm</name>
    <name type="synonym">Heterodera pallida</name>
    <dbReference type="NCBI Taxonomy" id="36090"/>
    <lineage>
        <taxon>Eukaryota</taxon>
        <taxon>Metazoa</taxon>
        <taxon>Ecdysozoa</taxon>
        <taxon>Nematoda</taxon>
        <taxon>Chromadorea</taxon>
        <taxon>Rhabditida</taxon>
        <taxon>Tylenchina</taxon>
        <taxon>Tylenchomorpha</taxon>
        <taxon>Tylenchoidea</taxon>
        <taxon>Heteroderidae</taxon>
        <taxon>Heteroderinae</taxon>
        <taxon>Globodera</taxon>
    </lineage>
</organism>
<reference evidence="5" key="2">
    <citation type="submission" date="2016-06" db="UniProtKB">
        <authorList>
            <consortium name="WormBaseParasite"/>
        </authorList>
    </citation>
    <scope>IDENTIFICATION</scope>
</reference>